<keyword evidence="3" id="KW-1185">Reference proteome</keyword>
<evidence type="ECO:0000313" key="3">
    <source>
        <dbReference type="Proteomes" id="UP001310692"/>
    </source>
</evidence>
<dbReference type="Pfam" id="PF13175">
    <property type="entry name" value="AAA_15"/>
    <property type="match status" value="1"/>
</dbReference>
<dbReference type="Gene3D" id="3.40.50.300">
    <property type="entry name" value="P-loop containing nucleotide triphosphate hydrolases"/>
    <property type="match status" value="2"/>
</dbReference>
<sequence length="447" mass="52412">MNIDKFEIHGLFDRHDVSLDIEEGRRIIIGPNGYGKTTILNCMYYFVSRQWQKLERIPFREASITIGSESIKVTHDQLRFLDKRGHRYMRRFYDLARHTDLLDQIRTSSSPSPSLIRHIARITNSTPHAAEQIYWASREEEPDLFSEHIQSINAFMREKFPHKFYYLPTYRRIEKDLSDIFPHLDSERLPSKFLRGDSERSIVEIIQFGMDDVESIFKDATSEARSYSHSELNNLAGRYLKEVILKSRRNYEDQPVDVVSDVEISLKKVNENVLSDGEKQRVLNLVKEIEQKESLSNDDSYVLSYVQLLNDVISNITKNDKKITNFVNNINQYLLPSKYLEFDDINYEISIIESKRENLLSLSSLSSGEKQIVSLFSHLFLQNEDPFYIFIDEPELSLSVPWQRNFLEDISRHSNCELLVSVTHSPFIWENSLENYATDIRQLIMGD</sequence>
<protein>
    <submittedName>
        <fullName evidence="2">AAA family ATPase</fullName>
    </submittedName>
</protein>
<dbReference type="EMBL" id="JAZDRO010000005">
    <property type="protein sequence ID" value="MEE2567439.1"/>
    <property type="molecule type" value="Genomic_DNA"/>
</dbReference>
<dbReference type="RefSeq" id="WP_330197000.1">
    <property type="nucleotide sequence ID" value="NZ_JAZDRO010000005.1"/>
</dbReference>
<feature type="domain" description="Endonuclease GajA/Old nuclease/RecF-like AAA" evidence="1">
    <location>
        <begin position="1"/>
        <end position="428"/>
    </location>
</feature>
<organism evidence="2 3">
    <name type="scientific">Hyphobacterium marinum</name>
    <dbReference type="NCBI Taxonomy" id="3116574"/>
    <lineage>
        <taxon>Bacteria</taxon>
        <taxon>Pseudomonadati</taxon>
        <taxon>Pseudomonadota</taxon>
        <taxon>Alphaproteobacteria</taxon>
        <taxon>Maricaulales</taxon>
        <taxon>Maricaulaceae</taxon>
        <taxon>Hyphobacterium</taxon>
    </lineage>
</organism>
<reference evidence="2 3" key="1">
    <citation type="submission" date="2024-01" db="EMBL/GenBank/DDBJ databases">
        <title>Hyphobacterium bacterium isolated from marine sediment.</title>
        <authorList>
            <person name="Zhao S."/>
        </authorList>
    </citation>
    <scope>NUCLEOTIDE SEQUENCE [LARGE SCALE GENOMIC DNA]</scope>
    <source>
        <strain evidence="2 3">Y60-23</strain>
    </source>
</reference>
<comment type="caution">
    <text evidence="2">The sequence shown here is derived from an EMBL/GenBank/DDBJ whole genome shotgun (WGS) entry which is preliminary data.</text>
</comment>
<dbReference type="InterPro" id="IPR027417">
    <property type="entry name" value="P-loop_NTPase"/>
</dbReference>
<gene>
    <name evidence="2" type="ORF">V0U35_12195</name>
</gene>
<dbReference type="SUPFAM" id="SSF52540">
    <property type="entry name" value="P-loop containing nucleoside triphosphate hydrolases"/>
    <property type="match status" value="1"/>
</dbReference>
<dbReference type="InterPro" id="IPR051396">
    <property type="entry name" value="Bact_Antivir_Def_Nuclease"/>
</dbReference>
<proteinExistence type="predicted"/>
<dbReference type="PANTHER" id="PTHR43581">
    <property type="entry name" value="ATP/GTP PHOSPHATASE"/>
    <property type="match status" value="1"/>
</dbReference>
<dbReference type="Proteomes" id="UP001310692">
    <property type="component" value="Unassembled WGS sequence"/>
</dbReference>
<accession>A0ABU7M0T8</accession>
<evidence type="ECO:0000313" key="2">
    <source>
        <dbReference type="EMBL" id="MEE2567439.1"/>
    </source>
</evidence>
<dbReference type="InterPro" id="IPR041685">
    <property type="entry name" value="AAA_GajA/Old/RecF-like"/>
</dbReference>
<name>A0ABU7M0T8_9PROT</name>
<dbReference type="PANTHER" id="PTHR43581:SF2">
    <property type="entry name" value="EXCINUCLEASE ATPASE SUBUNIT"/>
    <property type="match status" value="1"/>
</dbReference>
<evidence type="ECO:0000259" key="1">
    <source>
        <dbReference type="Pfam" id="PF13175"/>
    </source>
</evidence>